<protein>
    <submittedName>
        <fullName evidence="1">Uncharacterized protein</fullName>
    </submittedName>
</protein>
<reference evidence="1" key="1">
    <citation type="submission" date="2021-11" db="EMBL/GenBank/DDBJ databases">
        <authorList>
            <consortium name="Genoscope - CEA"/>
            <person name="William W."/>
        </authorList>
    </citation>
    <scope>NUCLEOTIDE SEQUENCE</scope>
</reference>
<proteinExistence type="predicted"/>
<keyword evidence="2" id="KW-1185">Reference proteome</keyword>
<name>A0A8J2SHW8_9STRA</name>
<evidence type="ECO:0000313" key="2">
    <source>
        <dbReference type="Proteomes" id="UP000789595"/>
    </source>
</evidence>
<accession>A0A8J2SHW8</accession>
<evidence type="ECO:0000313" key="1">
    <source>
        <dbReference type="EMBL" id="CAH0372200.1"/>
    </source>
</evidence>
<gene>
    <name evidence="1" type="ORF">PECAL_3P21820</name>
</gene>
<sequence length="108" mass="11634">MRFISILASASVKLATRLPGANRVVCPSMISAPETAPINLDAHGEDFFQSINDDYREAVVPAIYKAGYATLHPVDTGAAIPIYPSLAEGTSDRWARGEVRAHLDALRP</sequence>
<comment type="caution">
    <text evidence="1">The sequence shown here is derived from an EMBL/GenBank/DDBJ whole genome shotgun (WGS) entry which is preliminary data.</text>
</comment>
<dbReference type="AlphaFoldDB" id="A0A8J2SHW8"/>
<dbReference type="EMBL" id="CAKKNE010000003">
    <property type="protein sequence ID" value="CAH0372200.1"/>
    <property type="molecule type" value="Genomic_DNA"/>
</dbReference>
<organism evidence="1 2">
    <name type="scientific">Pelagomonas calceolata</name>
    <dbReference type="NCBI Taxonomy" id="35677"/>
    <lineage>
        <taxon>Eukaryota</taxon>
        <taxon>Sar</taxon>
        <taxon>Stramenopiles</taxon>
        <taxon>Ochrophyta</taxon>
        <taxon>Pelagophyceae</taxon>
        <taxon>Pelagomonadales</taxon>
        <taxon>Pelagomonadaceae</taxon>
        <taxon>Pelagomonas</taxon>
    </lineage>
</organism>
<dbReference type="Proteomes" id="UP000789595">
    <property type="component" value="Unassembled WGS sequence"/>
</dbReference>